<dbReference type="RefSeq" id="XP_004995812.1">
    <property type="nucleotide sequence ID" value="XM_004995755.1"/>
</dbReference>
<dbReference type="InterPro" id="IPR059181">
    <property type="entry name" value="RWDD2A-B_C"/>
</dbReference>
<dbReference type="CDD" id="cd24163">
    <property type="entry name" value="RWDD2_C"/>
    <property type="match status" value="1"/>
</dbReference>
<dbReference type="PANTHER" id="PTHR15955">
    <property type="entry name" value="RWD DOMAIN CONTAINING PROTEIN 2"/>
    <property type="match status" value="1"/>
</dbReference>
<gene>
    <name evidence="3" type="ORF">PTSG_11979</name>
</gene>
<dbReference type="Pfam" id="PF05773">
    <property type="entry name" value="RWD"/>
    <property type="match status" value="1"/>
</dbReference>
<organism evidence="4">
    <name type="scientific">Salpingoeca rosetta (strain ATCC 50818 / BSB-021)</name>
    <dbReference type="NCBI Taxonomy" id="946362"/>
    <lineage>
        <taxon>Eukaryota</taxon>
        <taxon>Choanoflagellata</taxon>
        <taxon>Craspedida</taxon>
        <taxon>Salpingoecidae</taxon>
        <taxon>Salpingoeca</taxon>
    </lineage>
</organism>
<dbReference type="AlphaFoldDB" id="F2U4L0"/>
<dbReference type="KEGG" id="sre:PTSG_11979"/>
<dbReference type="eggNOG" id="ENOG502QR2G">
    <property type="taxonomic scope" value="Eukaryota"/>
</dbReference>
<dbReference type="InterPro" id="IPR010541">
    <property type="entry name" value="Prp3_C"/>
</dbReference>
<dbReference type="Pfam" id="PF06544">
    <property type="entry name" value="Prp3_C"/>
    <property type="match status" value="1"/>
</dbReference>
<evidence type="ECO:0000259" key="2">
    <source>
        <dbReference type="PROSITE" id="PS50908"/>
    </source>
</evidence>
<dbReference type="Proteomes" id="UP000007799">
    <property type="component" value="Unassembled WGS sequence"/>
</dbReference>
<proteinExistence type="predicted"/>
<dbReference type="InParanoid" id="F2U4L0"/>
<keyword evidence="4" id="KW-1185">Reference proteome</keyword>
<evidence type="ECO:0000256" key="1">
    <source>
        <dbReference type="SAM" id="MobiDB-lite"/>
    </source>
</evidence>
<dbReference type="OrthoDB" id="432412at2759"/>
<sequence>MTIQDNIAEQLEECESLLCIFEDEGSLTVDADAVSRLSDWRRALETATAHTTGAGDGGDNAQRHSSKGQQQHPPATLTFVAKVNTEHAGSVELNITLPPEYPAEAGPQLLVRCPSHSRAVSDALQQRLLTLAADEFAGDCCLFQLIDAVPQLVEEVVEEVSAADGRSNGDNSNVDQDTSQRGSSNTGKHDGFMRQFIYFHHIYNKSKRRDILAHAHELDLSGFSVVGKPGLVCIEGVEANVIDYTHRLRRLPWQKMQVKVTQTVATSDVESERKFPRMHELIVDAHGQRGNHADMGQVRQYLEEHGLGDVFTHIFAVGS</sequence>
<protein>
    <recommendedName>
        <fullName evidence="2">RWD domain-containing protein</fullName>
    </recommendedName>
</protein>
<dbReference type="InterPro" id="IPR016135">
    <property type="entry name" value="UBQ-conjugating_enzyme/RWD"/>
</dbReference>
<dbReference type="PROSITE" id="PS50908">
    <property type="entry name" value="RWD"/>
    <property type="match status" value="1"/>
</dbReference>
<feature type="region of interest" description="Disordered" evidence="1">
    <location>
        <begin position="160"/>
        <end position="188"/>
    </location>
</feature>
<name>F2U4L0_SALR5</name>
<dbReference type="PIRSF" id="PIRSF038021">
    <property type="entry name" value="UCP038021_RWDD2"/>
    <property type="match status" value="1"/>
</dbReference>
<feature type="domain" description="RWD" evidence="2">
    <location>
        <begin position="12"/>
        <end position="156"/>
    </location>
</feature>
<dbReference type="SUPFAM" id="SSF54495">
    <property type="entry name" value="UBC-like"/>
    <property type="match status" value="1"/>
</dbReference>
<evidence type="ECO:0000313" key="3">
    <source>
        <dbReference type="EMBL" id="EGD82576.1"/>
    </source>
</evidence>
<accession>F2U4L0</accession>
<dbReference type="EMBL" id="GL832961">
    <property type="protein sequence ID" value="EGD82576.1"/>
    <property type="molecule type" value="Genomic_DNA"/>
</dbReference>
<dbReference type="GeneID" id="16076399"/>
<feature type="compositionally biased region" description="Polar residues" evidence="1">
    <location>
        <begin position="168"/>
        <end position="186"/>
    </location>
</feature>
<feature type="region of interest" description="Disordered" evidence="1">
    <location>
        <begin position="49"/>
        <end position="73"/>
    </location>
</feature>
<evidence type="ECO:0000313" key="4">
    <source>
        <dbReference type="Proteomes" id="UP000007799"/>
    </source>
</evidence>
<dbReference type="PANTHER" id="PTHR15955:SF8">
    <property type="entry name" value="RWD DOMAIN-CONTAINING PROTEIN 2B-RELATED"/>
    <property type="match status" value="1"/>
</dbReference>
<reference evidence="3" key="1">
    <citation type="submission" date="2009-08" db="EMBL/GenBank/DDBJ databases">
        <title>Annotation of Salpingoeca rosetta.</title>
        <authorList>
            <consortium name="The Broad Institute Genome Sequencing Platform"/>
            <person name="Russ C."/>
            <person name="Cuomo C."/>
            <person name="Burger G."/>
            <person name="Gray M.W."/>
            <person name="Holland P.W.H."/>
            <person name="King N."/>
            <person name="Lang F.B.F."/>
            <person name="Roger A.J."/>
            <person name="Ruiz-Trillo I."/>
            <person name="Young S.K."/>
            <person name="Zeng Q."/>
            <person name="Gargeya S."/>
            <person name="Alvarado L."/>
            <person name="Berlin A."/>
            <person name="Chapman S.B."/>
            <person name="Chen Z."/>
            <person name="Freedman E."/>
            <person name="Gellesch M."/>
            <person name="Goldberg J."/>
            <person name="Griggs A."/>
            <person name="Gujja S."/>
            <person name="Heilman E."/>
            <person name="Heiman D."/>
            <person name="Howarth C."/>
            <person name="Mehta T."/>
            <person name="Neiman D."/>
            <person name="Pearson M."/>
            <person name="Roberts A."/>
            <person name="Saif S."/>
            <person name="Shea T."/>
            <person name="Shenoy N."/>
            <person name="Sisk P."/>
            <person name="Stolte C."/>
            <person name="Sykes S."/>
            <person name="White J."/>
            <person name="Yandava C."/>
            <person name="Haas B."/>
            <person name="Nusbaum C."/>
            <person name="Birren B."/>
        </authorList>
    </citation>
    <scope>NUCLEOTIDE SEQUENCE [LARGE SCALE GENOMIC DNA]</scope>
    <source>
        <strain evidence="3">ATCC 50818</strain>
    </source>
</reference>
<dbReference type="OMA" id="AGGCHEI"/>
<dbReference type="FunCoup" id="F2U4L0">
    <property type="interactions" value="38"/>
</dbReference>
<dbReference type="InterPro" id="IPR006575">
    <property type="entry name" value="RWD_dom"/>
</dbReference>
<dbReference type="InterPro" id="IPR017359">
    <property type="entry name" value="Phi-like"/>
</dbReference>
<dbReference type="Gene3D" id="3.10.110.10">
    <property type="entry name" value="Ubiquitin Conjugating Enzyme"/>
    <property type="match status" value="1"/>
</dbReference>